<dbReference type="Proteomes" id="UP000000768">
    <property type="component" value="Chromosome 10"/>
</dbReference>
<accession>A0A1W0VV31</accession>
<dbReference type="OMA" id="YIIVKHN"/>
<dbReference type="EMBL" id="CM000769">
    <property type="protein sequence ID" value="OQU77116.1"/>
    <property type="molecule type" value="Genomic_DNA"/>
</dbReference>
<name>A0A1W0VV31_SORBI</name>
<evidence type="ECO:0000313" key="2">
    <source>
        <dbReference type="EMBL" id="OQU77116.1"/>
    </source>
</evidence>
<sequence>MLGEAGSLGPRVKATLVLGAESFALVAMKEKIMAMLKEYIIVKHNAPNDDVPDESAEDDSDGEGDALVSNPPNKTKKHK</sequence>
<dbReference type="AlphaFoldDB" id="A0A1W0VV31"/>
<feature type="compositionally biased region" description="Acidic residues" evidence="1">
    <location>
        <begin position="50"/>
        <end position="64"/>
    </location>
</feature>
<proteinExistence type="predicted"/>
<dbReference type="PANTHER" id="PTHR37194">
    <property type="entry name" value="T2E6.7-RELATED"/>
    <property type="match status" value="1"/>
</dbReference>
<feature type="region of interest" description="Disordered" evidence="1">
    <location>
        <begin position="46"/>
        <end position="79"/>
    </location>
</feature>
<keyword evidence="3" id="KW-1185">Reference proteome</keyword>
<gene>
    <name evidence="2" type="ORF">SORBI_3010G268001</name>
</gene>
<reference evidence="2 3" key="1">
    <citation type="journal article" date="2009" name="Nature">
        <title>The Sorghum bicolor genome and the diversification of grasses.</title>
        <authorList>
            <person name="Paterson A.H."/>
            <person name="Bowers J.E."/>
            <person name="Bruggmann R."/>
            <person name="Dubchak I."/>
            <person name="Grimwood J."/>
            <person name="Gundlach H."/>
            <person name="Haberer G."/>
            <person name="Hellsten U."/>
            <person name="Mitros T."/>
            <person name="Poliakov A."/>
            <person name="Schmutz J."/>
            <person name="Spannagl M."/>
            <person name="Tang H."/>
            <person name="Wang X."/>
            <person name="Wicker T."/>
            <person name="Bharti A.K."/>
            <person name="Chapman J."/>
            <person name="Feltus F.A."/>
            <person name="Gowik U."/>
            <person name="Grigoriev I.V."/>
            <person name="Lyons E."/>
            <person name="Maher C.A."/>
            <person name="Martis M."/>
            <person name="Narechania A."/>
            <person name="Otillar R.P."/>
            <person name="Penning B.W."/>
            <person name="Salamov A.A."/>
            <person name="Wang Y."/>
            <person name="Zhang L."/>
            <person name="Carpita N.C."/>
            <person name="Freeling M."/>
            <person name="Gingle A.R."/>
            <person name="Hash C.T."/>
            <person name="Keller B."/>
            <person name="Klein P."/>
            <person name="Kresovich S."/>
            <person name="McCann M.C."/>
            <person name="Ming R."/>
            <person name="Peterson D.G."/>
            <person name="Mehboob-ur-Rahman"/>
            <person name="Ware D."/>
            <person name="Westhoff P."/>
            <person name="Mayer K.F."/>
            <person name="Messing J."/>
            <person name="Rokhsar D.S."/>
        </authorList>
    </citation>
    <scope>NUCLEOTIDE SEQUENCE [LARGE SCALE GENOMIC DNA]</scope>
    <source>
        <strain evidence="3">cv. BTx623</strain>
    </source>
</reference>
<dbReference type="Gramene" id="OQU77116">
    <property type="protein sequence ID" value="OQU77116"/>
    <property type="gene ID" value="SORBI_3010G268001"/>
</dbReference>
<evidence type="ECO:0000313" key="3">
    <source>
        <dbReference type="Proteomes" id="UP000000768"/>
    </source>
</evidence>
<reference evidence="3" key="2">
    <citation type="journal article" date="2018" name="Plant J.">
        <title>The Sorghum bicolor reference genome: improved assembly, gene annotations, a transcriptome atlas, and signatures of genome organization.</title>
        <authorList>
            <person name="McCormick R.F."/>
            <person name="Truong S.K."/>
            <person name="Sreedasyam A."/>
            <person name="Jenkins J."/>
            <person name="Shu S."/>
            <person name="Sims D."/>
            <person name="Kennedy M."/>
            <person name="Amirebrahimi M."/>
            <person name="Weers B.D."/>
            <person name="McKinley B."/>
            <person name="Mattison A."/>
            <person name="Morishige D.T."/>
            <person name="Grimwood J."/>
            <person name="Schmutz J."/>
            <person name="Mullet J.E."/>
        </authorList>
    </citation>
    <scope>NUCLEOTIDE SEQUENCE [LARGE SCALE GENOMIC DNA]</scope>
    <source>
        <strain evidence="3">cv. BTx623</strain>
    </source>
</reference>
<evidence type="ECO:0000256" key="1">
    <source>
        <dbReference type="SAM" id="MobiDB-lite"/>
    </source>
</evidence>
<protein>
    <submittedName>
        <fullName evidence="2">Uncharacterized protein</fullName>
    </submittedName>
</protein>
<organism evidence="2 3">
    <name type="scientific">Sorghum bicolor</name>
    <name type="common">Sorghum</name>
    <name type="synonym">Sorghum vulgare</name>
    <dbReference type="NCBI Taxonomy" id="4558"/>
    <lineage>
        <taxon>Eukaryota</taxon>
        <taxon>Viridiplantae</taxon>
        <taxon>Streptophyta</taxon>
        <taxon>Embryophyta</taxon>
        <taxon>Tracheophyta</taxon>
        <taxon>Spermatophyta</taxon>
        <taxon>Magnoliopsida</taxon>
        <taxon>Liliopsida</taxon>
        <taxon>Poales</taxon>
        <taxon>Poaceae</taxon>
        <taxon>PACMAD clade</taxon>
        <taxon>Panicoideae</taxon>
        <taxon>Andropogonodae</taxon>
        <taxon>Andropogoneae</taxon>
        <taxon>Sorghinae</taxon>
        <taxon>Sorghum</taxon>
    </lineage>
</organism>
<dbReference type="InParanoid" id="A0A1W0VV31"/>
<dbReference type="PANTHER" id="PTHR37194:SF2">
    <property type="entry name" value="T2E6.7-RELATED"/>
    <property type="match status" value="1"/>
</dbReference>